<keyword evidence="1" id="KW-0812">Transmembrane</keyword>
<gene>
    <name evidence="3" type="primary">LOC105843505</name>
</gene>
<keyword evidence="1" id="KW-0472">Membrane</keyword>
<dbReference type="Gene3D" id="1.20.1070.10">
    <property type="entry name" value="Rhodopsin 7-helix transmembrane proteins"/>
    <property type="match status" value="1"/>
</dbReference>
<feature type="transmembrane region" description="Helical" evidence="1">
    <location>
        <begin position="20"/>
        <end position="47"/>
    </location>
</feature>
<organism evidence="2 3">
    <name type="scientific">Hydra vulgaris</name>
    <name type="common">Hydra</name>
    <name type="synonym">Hydra attenuata</name>
    <dbReference type="NCBI Taxonomy" id="6087"/>
    <lineage>
        <taxon>Eukaryota</taxon>
        <taxon>Metazoa</taxon>
        <taxon>Cnidaria</taxon>
        <taxon>Hydrozoa</taxon>
        <taxon>Hydroidolina</taxon>
        <taxon>Anthoathecata</taxon>
        <taxon>Aplanulata</taxon>
        <taxon>Hydridae</taxon>
        <taxon>Hydra</taxon>
    </lineage>
</organism>
<feature type="transmembrane region" description="Helical" evidence="1">
    <location>
        <begin position="135"/>
        <end position="156"/>
    </location>
</feature>
<dbReference type="GeneID" id="105843505"/>
<accession>A0ABM4C4N7</accession>
<keyword evidence="1" id="KW-1133">Transmembrane helix</keyword>
<keyword evidence="3" id="KW-0675">Receptor</keyword>
<dbReference type="Proteomes" id="UP001652625">
    <property type="component" value="Chromosome 06"/>
</dbReference>
<keyword evidence="2" id="KW-1185">Reference proteome</keyword>
<proteinExistence type="predicted"/>
<evidence type="ECO:0000313" key="2">
    <source>
        <dbReference type="Proteomes" id="UP001652625"/>
    </source>
</evidence>
<name>A0ABM4C4N7_HYDVU</name>
<feature type="transmembrane region" description="Helical" evidence="1">
    <location>
        <begin position="249"/>
        <end position="265"/>
    </location>
</feature>
<sequence>MLNSTNTFTNGSLSTNVKSLVTHLSFILIINCPIGIVLHIIGLYLLIKNKVRRIHKIDRVIVINLSLAEALTNAILFIFGILDFAEKEIKKWMIMVIRTFIFAYYITTVILTLNRFLILYLHVRYYAVISKKRAIYCLLVSWICSVIVGYVTTYKITNMKVFVASDVFFDTFITLFYVFVYGYAMKLSRNMSKNKSLIQEQKSFSRTLILPALYVTTYVIFTGIPHFIFAPYHLLRKAINKKLKLVLDISFSLSFWNDAVIYIYTKKFHKFISKHSYNNHHKILSTVDQSTFTANQSMSNIIQRNTRIYQSKSTVTMQKQTSNISQTFFGRALSAKKSQISK</sequence>
<feature type="transmembrane region" description="Helical" evidence="1">
    <location>
        <begin position="208"/>
        <end position="229"/>
    </location>
</feature>
<protein>
    <submittedName>
        <fullName evidence="3">Alpha-1A adrenergic receptor</fullName>
    </submittedName>
</protein>
<dbReference type="SUPFAM" id="SSF81321">
    <property type="entry name" value="Family A G protein-coupled receptor-like"/>
    <property type="match status" value="1"/>
</dbReference>
<reference evidence="3" key="1">
    <citation type="submission" date="2025-08" db="UniProtKB">
        <authorList>
            <consortium name="RefSeq"/>
        </authorList>
    </citation>
    <scope>IDENTIFICATION</scope>
</reference>
<feature type="transmembrane region" description="Helical" evidence="1">
    <location>
        <begin position="102"/>
        <end position="123"/>
    </location>
</feature>
<feature type="transmembrane region" description="Helical" evidence="1">
    <location>
        <begin position="168"/>
        <end position="187"/>
    </location>
</feature>
<evidence type="ECO:0000313" key="3">
    <source>
        <dbReference type="RefSeq" id="XP_065656539.1"/>
    </source>
</evidence>
<feature type="transmembrane region" description="Helical" evidence="1">
    <location>
        <begin position="59"/>
        <end position="82"/>
    </location>
</feature>
<evidence type="ECO:0000256" key="1">
    <source>
        <dbReference type="SAM" id="Phobius"/>
    </source>
</evidence>
<dbReference type="RefSeq" id="XP_065656539.1">
    <property type="nucleotide sequence ID" value="XM_065800467.1"/>
</dbReference>